<accession>A0A5B7IER1</accession>
<dbReference type="EMBL" id="VSRR010052845">
    <property type="protein sequence ID" value="MPC80047.1"/>
    <property type="molecule type" value="Genomic_DNA"/>
</dbReference>
<name>A0A5B7IER1_PORTR</name>
<evidence type="ECO:0000313" key="2">
    <source>
        <dbReference type="Proteomes" id="UP000324222"/>
    </source>
</evidence>
<evidence type="ECO:0000313" key="1">
    <source>
        <dbReference type="EMBL" id="MPC80047.1"/>
    </source>
</evidence>
<gene>
    <name evidence="1" type="ORF">E2C01_074611</name>
</gene>
<dbReference type="Proteomes" id="UP000324222">
    <property type="component" value="Unassembled WGS sequence"/>
</dbReference>
<organism evidence="1 2">
    <name type="scientific">Portunus trituberculatus</name>
    <name type="common">Swimming crab</name>
    <name type="synonym">Neptunus trituberculatus</name>
    <dbReference type="NCBI Taxonomy" id="210409"/>
    <lineage>
        <taxon>Eukaryota</taxon>
        <taxon>Metazoa</taxon>
        <taxon>Ecdysozoa</taxon>
        <taxon>Arthropoda</taxon>
        <taxon>Crustacea</taxon>
        <taxon>Multicrustacea</taxon>
        <taxon>Malacostraca</taxon>
        <taxon>Eumalacostraca</taxon>
        <taxon>Eucarida</taxon>
        <taxon>Decapoda</taxon>
        <taxon>Pleocyemata</taxon>
        <taxon>Brachyura</taxon>
        <taxon>Eubrachyura</taxon>
        <taxon>Portunoidea</taxon>
        <taxon>Portunidae</taxon>
        <taxon>Portuninae</taxon>
        <taxon>Portunus</taxon>
    </lineage>
</organism>
<comment type="caution">
    <text evidence="1">The sequence shown here is derived from an EMBL/GenBank/DDBJ whole genome shotgun (WGS) entry which is preliminary data.</text>
</comment>
<proteinExistence type="predicted"/>
<dbReference type="AlphaFoldDB" id="A0A5B7IER1"/>
<keyword evidence="2" id="KW-1185">Reference proteome</keyword>
<sequence>MLENSHSLSRCLGSLHHIPRLLTLPGLTFSNWLHPPCSPCLVFVFLPSLPEPSLPTFPALLALLHPPCSSCRSPYLFLSPYLIPLSTPFLSSLLSPIFLPSLPDPTLFTLPFLSAWPNTPIFPAFPVSPHTPYPSFTSCLASHSSSPSRPSPGSIYFLGAYPFTSRRLIRLFGGAALIRILMEGQGGRSGAK</sequence>
<reference evidence="1 2" key="1">
    <citation type="submission" date="2019-05" db="EMBL/GenBank/DDBJ databases">
        <title>Another draft genome of Portunus trituberculatus and its Hox gene families provides insights of decapod evolution.</title>
        <authorList>
            <person name="Jeong J.-H."/>
            <person name="Song I."/>
            <person name="Kim S."/>
            <person name="Choi T."/>
            <person name="Kim D."/>
            <person name="Ryu S."/>
            <person name="Kim W."/>
        </authorList>
    </citation>
    <scope>NUCLEOTIDE SEQUENCE [LARGE SCALE GENOMIC DNA]</scope>
    <source>
        <tissue evidence="1">Muscle</tissue>
    </source>
</reference>
<protein>
    <submittedName>
        <fullName evidence="1">Uncharacterized protein</fullName>
    </submittedName>
</protein>